<dbReference type="InterPro" id="IPR005467">
    <property type="entry name" value="His_kinase_dom"/>
</dbReference>
<dbReference type="CDD" id="cd00082">
    <property type="entry name" value="HisKA"/>
    <property type="match status" value="1"/>
</dbReference>
<accession>A0ABT2YUP9</accession>
<dbReference type="InterPro" id="IPR036097">
    <property type="entry name" value="HisK_dim/P_sf"/>
</dbReference>
<keyword evidence="4" id="KW-0175">Coiled coil</keyword>
<dbReference type="InterPro" id="IPR003594">
    <property type="entry name" value="HATPase_dom"/>
</dbReference>
<keyword evidence="6" id="KW-0547">Nucleotide-binding</keyword>
<dbReference type="InterPro" id="IPR036890">
    <property type="entry name" value="HATPase_C_sf"/>
</dbReference>
<protein>
    <recommendedName>
        <fullName evidence="2">histidine kinase</fullName>
        <ecNumber evidence="2">2.7.13.3</ecNumber>
    </recommendedName>
</protein>
<keyword evidence="7" id="KW-1185">Reference proteome</keyword>
<dbReference type="PANTHER" id="PTHR43065">
    <property type="entry name" value="SENSOR HISTIDINE KINASE"/>
    <property type="match status" value="1"/>
</dbReference>
<name>A0ABT2YUP9_9GAMM</name>
<evidence type="ECO:0000313" key="6">
    <source>
        <dbReference type="EMBL" id="MCV2403334.1"/>
    </source>
</evidence>
<comment type="caution">
    <text evidence="6">The sequence shown here is derived from an EMBL/GenBank/DDBJ whole genome shotgun (WGS) entry which is preliminary data.</text>
</comment>
<proteinExistence type="predicted"/>
<dbReference type="EC" id="2.7.13.3" evidence="2"/>
<dbReference type="Gene3D" id="1.10.287.130">
    <property type="match status" value="1"/>
</dbReference>
<dbReference type="InterPro" id="IPR003661">
    <property type="entry name" value="HisK_dim/P_dom"/>
</dbReference>
<evidence type="ECO:0000256" key="2">
    <source>
        <dbReference type="ARBA" id="ARBA00012438"/>
    </source>
</evidence>
<dbReference type="Pfam" id="PF02518">
    <property type="entry name" value="HATPase_c"/>
    <property type="match status" value="1"/>
</dbReference>
<evidence type="ECO:0000256" key="3">
    <source>
        <dbReference type="ARBA" id="ARBA00022553"/>
    </source>
</evidence>
<gene>
    <name evidence="6" type="ORF">OFY17_10620</name>
</gene>
<reference evidence="6 7" key="1">
    <citation type="submission" date="2022-10" db="EMBL/GenBank/DDBJ databases">
        <title>Marinomonas transparenta sp. nov. and Marinomonas sargassi sp. nov., isolated from marine alga (Sargassum natans (L.) Gaillon).</title>
        <authorList>
            <person name="Wang Y."/>
        </authorList>
    </citation>
    <scope>NUCLEOTIDE SEQUENCE [LARGE SCALE GENOMIC DNA]</scope>
    <source>
        <strain evidence="6 7">C2222</strain>
    </source>
</reference>
<dbReference type="GO" id="GO:0005524">
    <property type="term" value="F:ATP binding"/>
    <property type="evidence" value="ECO:0007669"/>
    <property type="project" value="UniProtKB-KW"/>
</dbReference>
<dbReference type="SUPFAM" id="SSF47384">
    <property type="entry name" value="Homodimeric domain of signal transducing histidine kinase"/>
    <property type="match status" value="1"/>
</dbReference>
<dbReference type="EMBL" id="JAOVZB010000004">
    <property type="protein sequence ID" value="MCV2403334.1"/>
    <property type="molecule type" value="Genomic_DNA"/>
</dbReference>
<dbReference type="PROSITE" id="PS50109">
    <property type="entry name" value="HIS_KIN"/>
    <property type="match status" value="1"/>
</dbReference>
<keyword evidence="3" id="KW-0597">Phosphoprotein</keyword>
<dbReference type="SUPFAM" id="SSF55874">
    <property type="entry name" value="ATPase domain of HSP90 chaperone/DNA topoisomerase II/histidine kinase"/>
    <property type="match status" value="1"/>
</dbReference>
<keyword evidence="6" id="KW-0067">ATP-binding</keyword>
<feature type="domain" description="Histidine kinase" evidence="5">
    <location>
        <begin position="267"/>
        <end position="510"/>
    </location>
</feature>
<evidence type="ECO:0000256" key="4">
    <source>
        <dbReference type="SAM" id="Coils"/>
    </source>
</evidence>
<comment type="catalytic activity">
    <reaction evidence="1">
        <text>ATP + protein L-histidine = ADP + protein N-phospho-L-histidine.</text>
        <dbReference type="EC" id="2.7.13.3"/>
    </reaction>
</comment>
<evidence type="ECO:0000256" key="1">
    <source>
        <dbReference type="ARBA" id="ARBA00000085"/>
    </source>
</evidence>
<dbReference type="SMART" id="SM00388">
    <property type="entry name" value="HisKA"/>
    <property type="match status" value="1"/>
</dbReference>
<dbReference type="RefSeq" id="WP_263530708.1">
    <property type="nucleotide sequence ID" value="NZ_JAOVZB010000004.1"/>
</dbReference>
<feature type="coiled-coil region" evidence="4">
    <location>
        <begin position="18"/>
        <end position="52"/>
    </location>
</feature>
<organism evidence="6 7">
    <name type="scientific">Marinomonas sargassi</name>
    <dbReference type="NCBI Taxonomy" id="2984494"/>
    <lineage>
        <taxon>Bacteria</taxon>
        <taxon>Pseudomonadati</taxon>
        <taxon>Pseudomonadota</taxon>
        <taxon>Gammaproteobacteria</taxon>
        <taxon>Oceanospirillales</taxon>
        <taxon>Oceanospirillaceae</taxon>
        <taxon>Marinomonas</taxon>
    </lineage>
</organism>
<dbReference type="PANTHER" id="PTHR43065:SF50">
    <property type="entry name" value="HISTIDINE KINASE"/>
    <property type="match status" value="1"/>
</dbReference>
<dbReference type="Gene3D" id="3.30.565.10">
    <property type="entry name" value="Histidine kinase-like ATPase, C-terminal domain"/>
    <property type="match status" value="1"/>
</dbReference>
<evidence type="ECO:0000313" key="7">
    <source>
        <dbReference type="Proteomes" id="UP001209713"/>
    </source>
</evidence>
<dbReference type="PRINTS" id="PR00344">
    <property type="entry name" value="BCTRLSENSOR"/>
</dbReference>
<dbReference type="Proteomes" id="UP001209713">
    <property type="component" value="Unassembled WGS sequence"/>
</dbReference>
<sequence>MSQDNASEAVTAETQPTLEDLTKRLGVLERKIAREKKARNMAENQLEQYSLEIYETNLSLKRALESATQKQAELEYLGLSSSYVASELPLNVMVDKIVDLTGGFSSASHGFYIISDKGKAVGGKLKQMWSLAEGWQEGNPFEEDVLSVLPLGEATLLDTWTVQSIKERNITTDQPIQTIFYTNFTLGGERIGWMAFFCTEEAISEELLSVLETAREHLLNGTRRRLADMRILKRNVQLQDSLNNLEKARKQLIQSEKMASLGQLAAGVAHEINNPVGFIRSNMEVLKEYLTDIKSFHAELSQNVKENDTLTLSAFEEACKKSDLDYIEDDSTDILKSNIEGLDRVKDIVDNLKGFSHSGDEALVPMSLPDCVTGALKIVANSFKYEHTIDNQLSESCPRIIGNTGQLQQVFVNLFVNAAYAMEGGGELSISHTEENDRVILHVKDTGSGMDEKTVKQLFTPFFTTKPVGVGTGLGLSVSYAILEAHDAQVVVDSEVGVGTTFNINFPMSTATEDS</sequence>
<evidence type="ECO:0000259" key="5">
    <source>
        <dbReference type="PROSITE" id="PS50109"/>
    </source>
</evidence>
<dbReference type="SMART" id="SM00387">
    <property type="entry name" value="HATPase_c"/>
    <property type="match status" value="1"/>
</dbReference>
<dbReference type="InterPro" id="IPR004358">
    <property type="entry name" value="Sig_transdc_His_kin-like_C"/>
</dbReference>